<dbReference type="Gene3D" id="3.40.190.10">
    <property type="entry name" value="Periplasmic binding protein-like II"/>
    <property type="match status" value="2"/>
</dbReference>
<dbReference type="Pfam" id="PF16868">
    <property type="entry name" value="NMT1_3"/>
    <property type="match status" value="1"/>
</dbReference>
<name>A0ABT2ZVY8_9RHOB</name>
<comment type="caution">
    <text evidence="1">The sequence shown here is derived from an EMBL/GenBank/DDBJ whole genome shotgun (WGS) entry which is preliminary data.</text>
</comment>
<dbReference type="InterPro" id="IPR011852">
    <property type="entry name" value="TRAP_TAXI"/>
</dbReference>
<dbReference type="PANTHER" id="PTHR42941:SF1">
    <property type="entry name" value="SLL1037 PROTEIN"/>
    <property type="match status" value="1"/>
</dbReference>
<protein>
    <submittedName>
        <fullName evidence="1">TAXI family TRAP transporter solute-binding subunit</fullName>
    </submittedName>
</protein>
<dbReference type="PANTHER" id="PTHR42941">
    <property type="entry name" value="SLL1037 PROTEIN"/>
    <property type="match status" value="1"/>
</dbReference>
<sequence length="328" mass="36011">MMASSGVTPVNAQGAAVRDANAGRLGLVSESSVGTAVQIGDQIARTLDGRSKLRVVQYLSTGSQKNLRDLMNFRFADVAVINSDVLISERLRHPDDERLKNVKFIARAFTSELHVLVREDSTFDTVYDLSGRNVAIGETGSGTSLTSRLVMRALKVSPRAVELPMTDSIQALKRGELDAVFMLYGKPNGFLRSLKPEDGLRLLEVPLSEELGAIYRPAEFTGDDYPALVSDKLTQSLAVDVVFAIEEGQRMGLDDREKIGNFVREIKANEQVLRSGPGHHPKWAEFSFDVEVPHWERASLVAEVLEGAPKAEADGPNIFDVMKTLNEE</sequence>
<evidence type="ECO:0000313" key="1">
    <source>
        <dbReference type="EMBL" id="MCV2877806.1"/>
    </source>
</evidence>
<dbReference type="Proteomes" id="UP001526166">
    <property type="component" value="Unassembled WGS sequence"/>
</dbReference>
<dbReference type="NCBIfam" id="TIGR02122">
    <property type="entry name" value="TRAP_TAXI"/>
    <property type="match status" value="1"/>
</dbReference>
<reference evidence="1 2" key="1">
    <citation type="submission" date="2022-10" db="EMBL/GenBank/DDBJ databases">
        <title>Sinirhodobacter sp. nov., isolated from ocean surface sediments.</title>
        <authorList>
            <person name="He W."/>
            <person name="Wang L."/>
            <person name="Zhang D.-F."/>
        </authorList>
    </citation>
    <scope>NUCLEOTIDE SEQUENCE [LARGE SCALE GENOMIC DNA]</scope>
    <source>
        <strain evidence="1 2">WL0115</strain>
    </source>
</reference>
<dbReference type="EMBL" id="JAOWKW010000002">
    <property type="protein sequence ID" value="MCV2877806.1"/>
    <property type="molecule type" value="Genomic_DNA"/>
</dbReference>
<keyword evidence="2" id="KW-1185">Reference proteome</keyword>
<organism evidence="1 2">
    <name type="scientific">Sedimentimonas flavescens</name>
    <dbReference type="NCBI Taxonomy" id="2851012"/>
    <lineage>
        <taxon>Bacteria</taxon>
        <taxon>Pseudomonadati</taxon>
        <taxon>Pseudomonadota</taxon>
        <taxon>Alphaproteobacteria</taxon>
        <taxon>Rhodobacterales</taxon>
        <taxon>Rhodobacter group</taxon>
        <taxon>Sedimentimonas</taxon>
    </lineage>
</organism>
<accession>A0ABT2ZVY8</accession>
<proteinExistence type="predicted"/>
<gene>
    <name evidence="1" type="ORF">OE699_02985</name>
</gene>
<evidence type="ECO:0000313" key="2">
    <source>
        <dbReference type="Proteomes" id="UP001526166"/>
    </source>
</evidence>
<dbReference type="SUPFAM" id="SSF53850">
    <property type="entry name" value="Periplasmic binding protein-like II"/>
    <property type="match status" value="1"/>
</dbReference>